<sequence>MNEVIKLQQQLKTKEIQKCELVANSRQLEDEKKHLKLVNLELLTFQERYNKMKEERNNYNDELIKVKDDNYNLAMRYAQLSEEKNMAVMRSRDLQLEIDRLKHHLNKVEEECKLERNQSLKLKNDIENRPKKEQMLELERENEMLKTMMQELQSMIQDGNRTLPDSDKAILDILEHDRKEALEDRHELVDRIFNLQEEIRQVEDLRDKVEMKPQLKYSDIPSKKI</sequence>
<protein>
    <submittedName>
        <fullName evidence="2">Caspase recruitment domain-containing 11 isoform X1</fullName>
    </submittedName>
</protein>
<proteinExistence type="predicted"/>
<dbReference type="PANTHER" id="PTHR14559:SF4">
    <property type="entry name" value="CASPASE RECRUITMENT DOMAIN-CONTAINING PROTEIN 11"/>
    <property type="match status" value="1"/>
</dbReference>
<dbReference type="GO" id="GO:0005737">
    <property type="term" value="C:cytoplasm"/>
    <property type="evidence" value="ECO:0007669"/>
    <property type="project" value="TreeGrafter"/>
</dbReference>
<dbReference type="AlphaFoldDB" id="A0AAD1SNQ9"/>
<dbReference type="Proteomes" id="UP001295444">
    <property type="component" value="Chromosome 07"/>
</dbReference>
<dbReference type="GO" id="GO:0050700">
    <property type="term" value="F:CARD domain binding"/>
    <property type="evidence" value="ECO:0007669"/>
    <property type="project" value="TreeGrafter"/>
</dbReference>
<keyword evidence="1" id="KW-0175">Coiled coil</keyword>
<name>A0AAD1SNQ9_PELCU</name>
<dbReference type="EMBL" id="OW240918">
    <property type="protein sequence ID" value="CAH2306728.1"/>
    <property type="molecule type" value="Genomic_DNA"/>
</dbReference>
<dbReference type="PANTHER" id="PTHR14559">
    <property type="entry name" value="CASPASE RECRUITMENT DOMAIN FAMILY"/>
    <property type="match status" value="1"/>
</dbReference>
<evidence type="ECO:0000256" key="1">
    <source>
        <dbReference type="SAM" id="Coils"/>
    </source>
</evidence>
<accession>A0AAD1SNQ9</accession>
<reference evidence="2" key="1">
    <citation type="submission" date="2022-03" db="EMBL/GenBank/DDBJ databases">
        <authorList>
            <person name="Alioto T."/>
            <person name="Alioto T."/>
            <person name="Gomez Garrido J."/>
        </authorList>
    </citation>
    <scope>NUCLEOTIDE SEQUENCE</scope>
</reference>
<evidence type="ECO:0000313" key="3">
    <source>
        <dbReference type="Proteomes" id="UP001295444"/>
    </source>
</evidence>
<organism evidence="2 3">
    <name type="scientific">Pelobates cultripes</name>
    <name type="common">Western spadefoot toad</name>
    <dbReference type="NCBI Taxonomy" id="61616"/>
    <lineage>
        <taxon>Eukaryota</taxon>
        <taxon>Metazoa</taxon>
        <taxon>Chordata</taxon>
        <taxon>Craniata</taxon>
        <taxon>Vertebrata</taxon>
        <taxon>Euteleostomi</taxon>
        <taxon>Amphibia</taxon>
        <taxon>Batrachia</taxon>
        <taxon>Anura</taxon>
        <taxon>Pelobatoidea</taxon>
        <taxon>Pelobatidae</taxon>
        <taxon>Pelobates</taxon>
    </lineage>
</organism>
<gene>
    <name evidence="2" type="ORF">PECUL_23A022686</name>
</gene>
<evidence type="ECO:0000313" key="2">
    <source>
        <dbReference type="EMBL" id="CAH2306728.1"/>
    </source>
</evidence>
<keyword evidence="3" id="KW-1185">Reference proteome</keyword>
<feature type="coiled-coil region" evidence="1">
    <location>
        <begin position="35"/>
        <end position="212"/>
    </location>
</feature>